<comment type="caution">
    <text evidence="1">The sequence shown here is derived from an EMBL/GenBank/DDBJ whole genome shotgun (WGS) entry which is preliminary data.</text>
</comment>
<dbReference type="RefSeq" id="WP_380101998.1">
    <property type="nucleotide sequence ID" value="NZ_JBHRZG010000011.1"/>
</dbReference>
<dbReference type="EMBL" id="JBHRZG010000011">
    <property type="protein sequence ID" value="MFC3833439.1"/>
    <property type="molecule type" value="Genomic_DNA"/>
</dbReference>
<keyword evidence="2" id="KW-1185">Reference proteome</keyword>
<accession>A0ABV7ZBG8</accession>
<dbReference type="NCBIfam" id="NF041591">
    <property type="entry name" value="CxxC_VVA0879"/>
    <property type="match status" value="1"/>
</dbReference>
<proteinExistence type="predicted"/>
<dbReference type="Proteomes" id="UP001595803">
    <property type="component" value="Unassembled WGS sequence"/>
</dbReference>
<gene>
    <name evidence="1" type="ORF">ACFOSB_11280</name>
</gene>
<protein>
    <submittedName>
        <fullName evidence="1">VVA0879 family protein</fullName>
    </submittedName>
</protein>
<name>A0ABV7ZBG8_9DEIO</name>
<sequence>MPAVPRVITEAEWHAEGERRFGPRQRYWAFQCPLCRGVQTGEDFSALGCSPSAASDAVDTACIGGYVEGRGCEATVHGLHPVHRLVVVFPDGHHEPRFEFAPAARRTP</sequence>
<dbReference type="InterPro" id="IPR048166">
    <property type="entry name" value="VVA0879-like"/>
</dbReference>
<evidence type="ECO:0000313" key="2">
    <source>
        <dbReference type="Proteomes" id="UP001595803"/>
    </source>
</evidence>
<reference evidence="2" key="1">
    <citation type="journal article" date="2019" name="Int. J. Syst. Evol. Microbiol.">
        <title>The Global Catalogue of Microorganisms (GCM) 10K type strain sequencing project: providing services to taxonomists for standard genome sequencing and annotation.</title>
        <authorList>
            <consortium name="The Broad Institute Genomics Platform"/>
            <consortium name="The Broad Institute Genome Sequencing Center for Infectious Disease"/>
            <person name="Wu L."/>
            <person name="Ma J."/>
        </authorList>
    </citation>
    <scope>NUCLEOTIDE SEQUENCE [LARGE SCALE GENOMIC DNA]</scope>
    <source>
        <strain evidence="2">CCTCC AB 2017081</strain>
    </source>
</reference>
<evidence type="ECO:0000313" key="1">
    <source>
        <dbReference type="EMBL" id="MFC3833439.1"/>
    </source>
</evidence>
<organism evidence="1 2">
    <name type="scientific">Deinococcus rufus</name>
    <dbReference type="NCBI Taxonomy" id="2136097"/>
    <lineage>
        <taxon>Bacteria</taxon>
        <taxon>Thermotogati</taxon>
        <taxon>Deinococcota</taxon>
        <taxon>Deinococci</taxon>
        <taxon>Deinococcales</taxon>
        <taxon>Deinococcaceae</taxon>
        <taxon>Deinococcus</taxon>
    </lineage>
</organism>